<keyword evidence="3" id="KW-0963">Cytoplasm</keyword>
<evidence type="ECO:0008006" key="10">
    <source>
        <dbReference type="Google" id="ProtNLM"/>
    </source>
</evidence>
<comment type="similarity">
    <text evidence="2">Belongs to the thymosin beta family.</text>
</comment>
<evidence type="ECO:0000256" key="7">
    <source>
        <dbReference type="SAM" id="MobiDB-lite"/>
    </source>
</evidence>
<dbReference type="PANTHER" id="PTHR12021">
    <property type="entry name" value="THYMOSIN BETA"/>
    <property type="match status" value="1"/>
</dbReference>
<evidence type="ECO:0000256" key="1">
    <source>
        <dbReference type="ARBA" id="ARBA00004245"/>
    </source>
</evidence>
<sequence length="121" mass="13693">MSDVISIFLTISDACAKTRHYCCSAPTREHPASRNPPWISFVAFEIVELNLDFEACMKAIRAVVPPDCTPRRRKLPATMADKPDISEVEKFDKAKLKKTETQEKNVLPTQDIIEQEKADKS</sequence>
<keyword evidence="5" id="KW-0206">Cytoskeleton</keyword>
<comment type="subcellular location">
    <subcellularLocation>
        <location evidence="1">Cytoplasm</location>
        <location evidence="1">Cytoskeleton</location>
    </subcellularLocation>
</comment>
<dbReference type="Gene3D" id="1.20.5.520">
    <property type="entry name" value="Single helix bin"/>
    <property type="match status" value="1"/>
</dbReference>
<reference evidence="8 9" key="1">
    <citation type="submission" date="2020-03" db="EMBL/GenBank/DDBJ databases">
        <title>Dissostichus mawsoni Genome sequencing and assembly.</title>
        <authorList>
            <person name="Park H."/>
        </authorList>
    </citation>
    <scope>NUCLEOTIDE SEQUENCE [LARGE SCALE GENOMIC DNA]</scope>
    <source>
        <strain evidence="8">DM0001</strain>
        <tissue evidence="8">Muscle</tissue>
    </source>
</reference>
<dbReference type="GO" id="GO:0007015">
    <property type="term" value="P:actin filament organization"/>
    <property type="evidence" value="ECO:0007669"/>
    <property type="project" value="InterPro"/>
</dbReference>
<accession>A0A7J5Z625</accession>
<keyword evidence="4" id="KW-0009">Actin-binding</keyword>
<dbReference type="OrthoDB" id="2151618at2759"/>
<dbReference type="CDD" id="cd22059">
    <property type="entry name" value="WH2_BetaT"/>
    <property type="match status" value="1"/>
</dbReference>
<evidence type="ECO:0000256" key="4">
    <source>
        <dbReference type="ARBA" id="ARBA00023203"/>
    </source>
</evidence>
<dbReference type="PANTHER" id="PTHR12021:SF3">
    <property type="entry name" value="THYMOSIN BETA-4-LIKE"/>
    <property type="match status" value="1"/>
</dbReference>
<evidence type="ECO:0000256" key="3">
    <source>
        <dbReference type="ARBA" id="ARBA00022490"/>
    </source>
</evidence>
<dbReference type="EMBL" id="JAAKFY010000005">
    <property type="protein sequence ID" value="KAF3857262.1"/>
    <property type="molecule type" value="Genomic_DNA"/>
</dbReference>
<evidence type="ECO:0000313" key="8">
    <source>
        <dbReference type="EMBL" id="KAF3857262.1"/>
    </source>
</evidence>
<dbReference type="SMART" id="SM00152">
    <property type="entry name" value="THY"/>
    <property type="match status" value="1"/>
</dbReference>
<protein>
    <recommendedName>
        <fullName evidence="10">Thymosin beta</fullName>
    </recommendedName>
</protein>
<dbReference type="Pfam" id="PF01290">
    <property type="entry name" value="Thymosin"/>
    <property type="match status" value="1"/>
</dbReference>
<feature type="region of interest" description="Disordered" evidence="7">
    <location>
        <begin position="99"/>
        <end position="121"/>
    </location>
</feature>
<dbReference type="GO" id="GO:0005737">
    <property type="term" value="C:cytoplasm"/>
    <property type="evidence" value="ECO:0007669"/>
    <property type="project" value="TreeGrafter"/>
</dbReference>
<gene>
    <name evidence="8" type="ORF">F7725_009121</name>
</gene>
<name>A0A7J5Z625_DISMA</name>
<keyword evidence="9" id="KW-1185">Reference proteome</keyword>
<organism evidence="8 9">
    <name type="scientific">Dissostichus mawsoni</name>
    <name type="common">Antarctic cod</name>
    <dbReference type="NCBI Taxonomy" id="36200"/>
    <lineage>
        <taxon>Eukaryota</taxon>
        <taxon>Metazoa</taxon>
        <taxon>Chordata</taxon>
        <taxon>Craniata</taxon>
        <taxon>Vertebrata</taxon>
        <taxon>Euteleostomi</taxon>
        <taxon>Actinopterygii</taxon>
        <taxon>Neopterygii</taxon>
        <taxon>Teleostei</taxon>
        <taxon>Neoteleostei</taxon>
        <taxon>Acanthomorphata</taxon>
        <taxon>Eupercaria</taxon>
        <taxon>Perciformes</taxon>
        <taxon>Notothenioidei</taxon>
        <taxon>Nototheniidae</taxon>
        <taxon>Dissostichus</taxon>
    </lineage>
</organism>
<comment type="caution">
    <text evidence="8">The sequence shown here is derived from an EMBL/GenBank/DDBJ whole genome shotgun (WGS) entry which is preliminary data.</text>
</comment>
<evidence type="ECO:0000256" key="5">
    <source>
        <dbReference type="ARBA" id="ARBA00023212"/>
    </source>
</evidence>
<evidence type="ECO:0000256" key="6">
    <source>
        <dbReference type="ARBA" id="ARBA00025497"/>
    </source>
</evidence>
<dbReference type="GO" id="GO:0030334">
    <property type="term" value="P:regulation of cell migration"/>
    <property type="evidence" value="ECO:0007669"/>
    <property type="project" value="TreeGrafter"/>
</dbReference>
<comment type="function">
    <text evidence="6">Plays an important role in the organization of the cytoskeleton. Binds to and sequesters actin monomers (G actin) and therefore inhibits actin polymerization.</text>
</comment>
<evidence type="ECO:0000313" key="9">
    <source>
        <dbReference type="Proteomes" id="UP000518266"/>
    </source>
</evidence>
<dbReference type="GO" id="GO:0003785">
    <property type="term" value="F:actin monomer binding"/>
    <property type="evidence" value="ECO:0007669"/>
    <property type="project" value="InterPro"/>
</dbReference>
<evidence type="ECO:0000256" key="2">
    <source>
        <dbReference type="ARBA" id="ARBA00009511"/>
    </source>
</evidence>
<proteinExistence type="inferred from homology"/>
<dbReference type="AlphaFoldDB" id="A0A7J5Z625"/>
<dbReference type="InterPro" id="IPR038386">
    <property type="entry name" value="Beta-thymosin_sf"/>
</dbReference>
<dbReference type="InterPro" id="IPR001152">
    <property type="entry name" value="Beta-thymosin"/>
</dbReference>
<dbReference type="FunFam" id="1.20.5.520:FF:000001">
    <property type="entry name" value="Thymosin beta"/>
    <property type="match status" value="1"/>
</dbReference>
<dbReference type="GO" id="GO:0005856">
    <property type="term" value="C:cytoskeleton"/>
    <property type="evidence" value="ECO:0007669"/>
    <property type="project" value="UniProtKB-SubCell"/>
</dbReference>
<dbReference type="Proteomes" id="UP000518266">
    <property type="component" value="Unassembled WGS sequence"/>
</dbReference>